<organism evidence="5 6">
    <name type="scientific">Pontibacter arcticus</name>
    <dbReference type="NCBI Taxonomy" id="2080288"/>
    <lineage>
        <taxon>Bacteria</taxon>
        <taxon>Pseudomonadati</taxon>
        <taxon>Bacteroidota</taxon>
        <taxon>Cytophagia</taxon>
        <taxon>Cytophagales</taxon>
        <taxon>Hymenobacteraceae</taxon>
        <taxon>Pontibacter</taxon>
    </lineage>
</organism>
<dbReference type="Gene3D" id="2.40.160.50">
    <property type="entry name" value="membrane protein fhac: a member of the omp85/tpsb transporter family"/>
    <property type="match status" value="1"/>
</dbReference>
<evidence type="ECO:0000313" key="5">
    <source>
        <dbReference type="EMBL" id="RAU81588.1"/>
    </source>
</evidence>
<name>A0A364RB82_9BACT</name>
<comment type="subcellular location">
    <subcellularLocation>
        <location evidence="1">Membrane</location>
    </subcellularLocation>
</comment>
<feature type="domain" description="Bacterial surface antigen (D15)" evidence="3">
    <location>
        <begin position="126"/>
        <end position="419"/>
    </location>
</feature>
<comment type="caution">
    <text evidence="5">The sequence shown here is derived from an EMBL/GenBank/DDBJ whole genome shotgun (WGS) entry which is preliminary data.</text>
</comment>
<dbReference type="AlphaFoldDB" id="A0A364RB82"/>
<feature type="domain" description="POTRA" evidence="4">
    <location>
        <begin position="15"/>
        <end position="87"/>
    </location>
</feature>
<dbReference type="InterPro" id="IPR010827">
    <property type="entry name" value="BamA/TamA_POTRA"/>
</dbReference>
<dbReference type="Proteomes" id="UP000251692">
    <property type="component" value="Unassembled WGS sequence"/>
</dbReference>
<dbReference type="Pfam" id="PF07244">
    <property type="entry name" value="POTRA"/>
    <property type="match status" value="1"/>
</dbReference>
<keyword evidence="2" id="KW-0472">Membrane</keyword>
<evidence type="ECO:0000259" key="4">
    <source>
        <dbReference type="Pfam" id="PF07244"/>
    </source>
</evidence>
<dbReference type="OrthoDB" id="9768717at2"/>
<gene>
    <name evidence="5" type="ORF">DP923_15600</name>
</gene>
<dbReference type="InterPro" id="IPR000184">
    <property type="entry name" value="Bac_surfAg_D15"/>
</dbReference>
<evidence type="ECO:0000259" key="3">
    <source>
        <dbReference type="Pfam" id="PF01103"/>
    </source>
</evidence>
<proteinExistence type="predicted"/>
<evidence type="ECO:0000256" key="1">
    <source>
        <dbReference type="ARBA" id="ARBA00004370"/>
    </source>
</evidence>
<dbReference type="GO" id="GO:0019867">
    <property type="term" value="C:outer membrane"/>
    <property type="evidence" value="ECO:0007669"/>
    <property type="project" value="InterPro"/>
</dbReference>
<evidence type="ECO:0000313" key="6">
    <source>
        <dbReference type="Proteomes" id="UP000251692"/>
    </source>
</evidence>
<evidence type="ECO:0000256" key="2">
    <source>
        <dbReference type="ARBA" id="ARBA00023136"/>
    </source>
</evidence>
<dbReference type="Pfam" id="PF01103">
    <property type="entry name" value="Omp85"/>
    <property type="match status" value="1"/>
</dbReference>
<reference evidence="5 6" key="1">
    <citation type="submission" date="2018-06" db="EMBL/GenBank/DDBJ databases">
        <authorList>
            <person name="Liu Z.-W."/>
        </authorList>
    </citation>
    <scope>NUCLEOTIDE SEQUENCE [LARGE SCALE GENOMIC DNA]</scope>
    <source>
        <strain evidence="5 6">2b14</strain>
    </source>
</reference>
<reference evidence="5 6" key="2">
    <citation type="submission" date="2018-07" db="EMBL/GenBank/DDBJ databases">
        <title>Pontibacter sp. 2b14 genomic sequence and assembly.</title>
        <authorList>
            <person name="Du Z.-J."/>
        </authorList>
    </citation>
    <scope>NUCLEOTIDE SEQUENCE [LARGE SCALE GENOMIC DNA]</scope>
    <source>
        <strain evidence="5 6">2b14</strain>
    </source>
</reference>
<dbReference type="Gene3D" id="3.10.20.310">
    <property type="entry name" value="membrane protein fhac"/>
    <property type="match status" value="1"/>
</dbReference>
<sequence>MNALSNPCPFPVVQVTGIAFSGNNTTKAQVLERELTFSLQDSIKTNDLDSLLEDNQKRLFNLRLFHTVTYRYTCDAGNVQVTYTMQERFYLYPIPVFDFADRNFNAWLEKKDWSRIDYGLNLTLRNFRGRNEDVRARIQQGFNQRLELVYRIPYISRKYKLGLELGAFDYRSRTVSYTNRRNKQVFFEQESGFPIRRTSFAAALLHRVNVQRQAALVVSYQQEQISDSVNALNPEYYASDITQRQFLRLDLSKTVNLRNNFAYPLKGSYFEAGVGQQFFLNNAGSPITTLRGKYVTYKQLADKYYYMVGAEGQVRLAQRYTFADNVALGFRSNVRGYELYVTGGQHFGVFKQGLTRELLNIESIKLKFIRSPKFNTLPLALYLNAFTDAGYVIDKEFEATNALTNRLLAGAGLGLHAITFYDIVLRLEYTLNREGDRGVYFSTRFPF</sequence>
<accession>A0A364RB82</accession>
<keyword evidence="6" id="KW-1185">Reference proteome</keyword>
<dbReference type="EMBL" id="QMDV01000005">
    <property type="protein sequence ID" value="RAU81588.1"/>
    <property type="molecule type" value="Genomic_DNA"/>
</dbReference>
<evidence type="ECO:0008006" key="7">
    <source>
        <dbReference type="Google" id="ProtNLM"/>
    </source>
</evidence>
<protein>
    <recommendedName>
        <fullName evidence="7">Surface antigen</fullName>
    </recommendedName>
</protein>